<proteinExistence type="predicted"/>
<accession>A0ABY3WAL7</accession>
<organism evidence="1 2">
    <name type="scientific">Arthrobacter sulfonylureivorans</name>
    <dbReference type="NCBI Taxonomy" id="2486855"/>
    <lineage>
        <taxon>Bacteria</taxon>
        <taxon>Bacillati</taxon>
        <taxon>Actinomycetota</taxon>
        <taxon>Actinomycetes</taxon>
        <taxon>Micrococcales</taxon>
        <taxon>Micrococcaceae</taxon>
        <taxon>Arthrobacter</taxon>
    </lineage>
</organism>
<keyword evidence="2" id="KW-1185">Reference proteome</keyword>
<dbReference type="InterPro" id="IPR021466">
    <property type="entry name" value="Put_rhamnosyl_transferase"/>
</dbReference>
<evidence type="ECO:0000313" key="2">
    <source>
        <dbReference type="Proteomes" id="UP000829069"/>
    </source>
</evidence>
<dbReference type="EMBL" id="CP093326">
    <property type="protein sequence ID" value="UNK47350.1"/>
    <property type="molecule type" value="Genomic_DNA"/>
</dbReference>
<dbReference type="Proteomes" id="UP000829069">
    <property type="component" value="Chromosome"/>
</dbReference>
<name>A0ABY3WAL7_9MICC</name>
<protein>
    <submittedName>
        <fullName evidence="1">Rhamnosyl transferase</fullName>
    </submittedName>
</protein>
<gene>
    <name evidence="1" type="ORF">MNQ99_08475</name>
</gene>
<dbReference type="Pfam" id="PF11316">
    <property type="entry name" value="Rhamno_transf"/>
    <property type="match status" value="1"/>
</dbReference>
<sequence>MLFIGHTRFSLFEPDSGAWRASNGTRFNTVDEYRDYLFSDERLAPRAEIFINESLPQLNAAIGDHDVLHVVSYSDSLPARYENALKNAAERYPFLVLDKHSGGKSSNPRTSVERDAVSQMRPAGGVYGRYRLDDDDLLPTSYFDQIAPYVSPEHVGWMVSLGSGFTGVRIGGGYYDLRRAYYPLLALGLLSVCKVSLSGKFITPLSAPHEQSAQTNPVILDGRGIGYFWGRHPLQDTTLGRSARTEAEVINRLRDSISAYPPITDVDDLKALFPAVWHKMHRTAGPTEDAANLLPEAADLVETPLRYSFDPVRGKLGMAVSLECSGSPTERNALVSFDLTDTTGGPVPEHLDADLLRAGIVRSTNPDIGYYRYLPTNEGSRTMRYVFELPEGLECRGASVRRFGKSSCQIRVTSLSFHEAADNAAGLRV</sequence>
<evidence type="ECO:0000313" key="1">
    <source>
        <dbReference type="EMBL" id="UNK47350.1"/>
    </source>
</evidence>
<dbReference type="GO" id="GO:0016740">
    <property type="term" value="F:transferase activity"/>
    <property type="evidence" value="ECO:0007669"/>
    <property type="project" value="UniProtKB-KW"/>
</dbReference>
<keyword evidence="1" id="KW-0808">Transferase</keyword>
<dbReference type="RefSeq" id="WP_241915111.1">
    <property type="nucleotide sequence ID" value="NZ_CP093326.1"/>
</dbReference>
<reference evidence="1 2" key="1">
    <citation type="submission" date="2022-03" db="EMBL/GenBank/DDBJ databases">
        <title>Isotopic signatures of nitrous oxide derived from detoxification processes.</title>
        <authorList>
            <person name="Behrendt U."/>
            <person name="Buchen C."/>
            <person name="Well R."/>
            <person name="Ulrich A."/>
            <person name="Rohe L."/>
            <person name="Kolb S."/>
            <person name="Schloter M."/>
            <person name="Horn M.A."/>
            <person name="Augustin J."/>
        </authorList>
    </citation>
    <scope>NUCLEOTIDE SEQUENCE [LARGE SCALE GENOMIC DNA]</scope>
    <source>
        <strain evidence="1 2">S4-C24</strain>
    </source>
</reference>